<keyword evidence="5" id="KW-0408">Iron</keyword>
<dbReference type="EMBL" id="JAQNDO010000001">
    <property type="protein sequence ID" value="MDC0742989.1"/>
    <property type="molecule type" value="Genomic_DNA"/>
</dbReference>
<comment type="cofactor">
    <cofactor evidence="1">
        <name>Fe(2+)</name>
        <dbReference type="ChEBI" id="CHEBI:29033"/>
    </cofactor>
</comment>
<keyword evidence="3" id="KW-0479">Metal-binding</keyword>
<dbReference type="PANTHER" id="PTHR10543:SF89">
    <property type="entry name" value="CAROTENOID 9,10(9',10')-CLEAVAGE DIOXYGENASE 1"/>
    <property type="match status" value="1"/>
</dbReference>
<protein>
    <submittedName>
        <fullName evidence="6">Carotenoid oxygenase family protein</fullName>
    </submittedName>
</protein>
<evidence type="ECO:0000256" key="2">
    <source>
        <dbReference type="ARBA" id="ARBA00006787"/>
    </source>
</evidence>
<accession>A0ABT5END6</accession>
<comment type="caution">
    <text evidence="6">The sequence shown here is derived from an EMBL/GenBank/DDBJ whole genome shotgun (WGS) entry which is preliminary data.</text>
</comment>
<evidence type="ECO:0000256" key="3">
    <source>
        <dbReference type="ARBA" id="ARBA00022723"/>
    </source>
</evidence>
<proteinExistence type="inferred from homology"/>
<reference evidence="6 7" key="1">
    <citation type="submission" date="2022-11" db="EMBL/GenBank/DDBJ databases">
        <title>Minimal conservation of predation-associated metabolite biosynthetic gene clusters underscores biosynthetic potential of Myxococcota including descriptions for ten novel species: Archangium lansinium sp. nov., Myxococcus landrumus sp. nov., Nannocystis bai.</title>
        <authorList>
            <person name="Ahearne A."/>
            <person name="Stevens C."/>
            <person name="Dowd S."/>
        </authorList>
    </citation>
    <scope>NUCLEOTIDE SEQUENCE [LARGE SCALE GENOMIC DNA]</scope>
    <source>
        <strain evidence="6 7">RJM3</strain>
    </source>
</reference>
<sequence>MSTHEEADAHSPAQPFWLRGPFAPVTDEVTAHDLPVVGELPRDLAGTYVRNGPNPKDGASRHWWFGDGMVHGVHLENGKARWYRNRYVRTARYLGTNLDAATDGEDASATRAWRLRGGGTSNTHVIEHAGRLLSMVEAALPMQLDRELSTVGVFDFDGALDTPMTAHPKRCPATGELHFFSYQTVRPYLTYYIANAAGRVISKREIEVDSPSHMHDFALTEHYAVFFDSPARMTRDWGDGMPFTWSETHTARLGVVPRAGGVVRWFDIEPGHLSHTANAFERDGTLVLEGARCARFEASPPCLHRWEIDLKSGQTRERAIDERVVDFPRIDDRRVGRPHRFTYVVELCDFVAGAPRSARLRRYDAATGASAAQDLGPRRIPGECVFVPRGHDPSEDAGYLLSIVYDGERDGSELVVLDAETFGVAPVARVRLPQRVPFGFHGTWVSTP</sequence>
<evidence type="ECO:0000256" key="5">
    <source>
        <dbReference type="ARBA" id="ARBA00023004"/>
    </source>
</evidence>
<keyword evidence="7" id="KW-1185">Reference proteome</keyword>
<comment type="similarity">
    <text evidence="2">Belongs to the carotenoid oxygenase family.</text>
</comment>
<name>A0ABT5END6_9BACT</name>
<evidence type="ECO:0000313" key="7">
    <source>
        <dbReference type="Proteomes" id="UP001221411"/>
    </source>
</evidence>
<evidence type="ECO:0000256" key="4">
    <source>
        <dbReference type="ARBA" id="ARBA00023002"/>
    </source>
</evidence>
<keyword evidence="4" id="KW-0560">Oxidoreductase</keyword>
<organism evidence="6 7">
    <name type="scientific">Polyangium mundeleinium</name>
    <dbReference type="NCBI Taxonomy" id="2995306"/>
    <lineage>
        <taxon>Bacteria</taxon>
        <taxon>Pseudomonadati</taxon>
        <taxon>Myxococcota</taxon>
        <taxon>Polyangia</taxon>
        <taxon>Polyangiales</taxon>
        <taxon>Polyangiaceae</taxon>
        <taxon>Polyangium</taxon>
    </lineage>
</organism>
<evidence type="ECO:0000256" key="1">
    <source>
        <dbReference type="ARBA" id="ARBA00001954"/>
    </source>
</evidence>
<gene>
    <name evidence="6" type="ORF">POL67_16695</name>
</gene>
<dbReference type="PANTHER" id="PTHR10543">
    <property type="entry name" value="BETA-CAROTENE DIOXYGENASE"/>
    <property type="match status" value="1"/>
</dbReference>
<evidence type="ECO:0000313" key="6">
    <source>
        <dbReference type="EMBL" id="MDC0742989.1"/>
    </source>
</evidence>
<dbReference type="RefSeq" id="WP_271918355.1">
    <property type="nucleotide sequence ID" value="NZ_JAQNDO010000001.1"/>
</dbReference>
<dbReference type="Proteomes" id="UP001221411">
    <property type="component" value="Unassembled WGS sequence"/>
</dbReference>
<dbReference type="Pfam" id="PF03055">
    <property type="entry name" value="RPE65"/>
    <property type="match status" value="1"/>
</dbReference>
<dbReference type="InterPro" id="IPR004294">
    <property type="entry name" value="Carotenoid_Oase"/>
</dbReference>